<evidence type="ECO:0000256" key="1">
    <source>
        <dbReference type="ARBA" id="ARBA00004496"/>
    </source>
</evidence>
<dbReference type="PANTHER" id="PTHR10241:SF25">
    <property type="entry name" value="TOMOSYN, ISOFORM C"/>
    <property type="match status" value="1"/>
</dbReference>
<keyword evidence="3" id="KW-0268">Exocytosis</keyword>
<evidence type="ECO:0000313" key="9">
    <source>
        <dbReference type="Proteomes" id="UP001627284"/>
    </source>
</evidence>
<name>A0ABD2TSR9_9SOLN</name>
<dbReference type="Gene3D" id="1.20.5.110">
    <property type="match status" value="1"/>
</dbReference>
<dbReference type="GO" id="GO:0005737">
    <property type="term" value="C:cytoplasm"/>
    <property type="evidence" value="ECO:0007669"/>
    <property type="project" value="UniProtKB-SubCell"/>
</dbReference>
<reference evidence="8 9" key="1">
    <citation type="submission" date="2024-05" db="EMBL/GenBank/DDBJ databases">
        <title>De novo assembly of an allotetraploid wild potato.</title>
        <authorList>
            <person name="Hosaka A.J."/>
        </authorList>
    </citation>
    <scope>NUCLEOTIDE SEQUENCE [LARGE SCALE GENOMIC DNA]</scope>
    <source>
        <tissue evidence="8">Young leaves</tissue>
    </source>
</reference>
<dbReference type="GO" id="GO:0006887">
    <property type="term" value="P:exocytosis"/>
    <property type="evidence" value="ECO:0007669"/>
    <property type="project" value="UniProtKB-KW"/>
</dbReference>
<feature type="compositionally biased region" description="Polar residues" evidence="6">
    <location>
        <begin position="1009"/>
        <end position="1021"/>
    </location>
</feature>
<evidence type="ECO:0000256" key="2">
    <source>
        <dbReference type="ARBA" id="ARBA00008070"/>
    </source>
</evidence>
<dbReference type="Pfam" id="PF00957">
    <property type="entry name" value="Synaptobrevin"/>
    <property type="match status" value="1"/>
</dbReference>
<evidence type="ECO:0000256" key="6">
    <source>
        <dbReference type="SAM" id="MobiDB-lite"/>
    </source>
</evidence>
<protein>
    <recommendedName>
        <fullName evidence="7">V-SNARE coiled-coil homology domain-containing protein</fullName>
    </recommendedName>
</protein>
<comment type="similarity">
    <text evidence="2">Belongs to the WD repeat L(2)GL family.</text>
</comment>
<dbReference type="InterPro" id="IPR036322">
    <property type="entry name" value="WD40_repeat_dom_sf"/>
</dbReference>
<feature type="region of interest" description="Disordered" evidence="6">
    <location>
        <begin position="1004"/>
        <end position="1037"/>
    </location>
</feature>
<dbReference type="InterPro" id="IPR001680">
    <property type="entry name" value="WD40_rpt"/>
</dbReference>
<keyword evidence="4" id="KW-0963">Cytoplasm</keyword>
<dbReference type="PROSITE" id="PS50892">
    <property type="entry name" value="V_SNARE"/>
    <property type="match status" value="1"/>
</dbReference>
<sequence>MFAKKLFQKASQYHHNHHHQTNGSGLTASDLNVRATVHYGIPSTASILAVDSVQRLLAIGTLDGRIKVIGGDNIEGLLISPKQLPYKYLEFLQNQGFLVSITNENHIQVWNLKSRSVACDLQWESNITAFSVINGSSFMYVGDEYGTISVLKFHVENRELLQLPYQILWSSLSEATGFPYSDHQPVVGILPQPFTSGNRLLIAYECGLIILWDVVEAHVIIVKGDKDLHLKDGALNFKKNADSSSPDDVVQHQLEEKEITTLCWASTDGSILAAGYIDGDILLWKTSKSTASKGQEAGPFDNVVKLQLSSVEKRLPIIVLHWWANSKSRNNSDGHLLIYGGDEIGSDEVITILTLEWSSGIETLKCVGRVDLTLSGSFADTILLPTTGATSPDEKAVLFVLMSPGQLNLFDCSTLSDLVSKEEKKVSLSAKDFPVELPTVDPSMTVTKLTQLHSDGNLTELLQETPFFKKLSAATSSGASRWPLTGGVYNHTSRAETNRIQRVFIAGYQDGSVRMWDATHPVLLLLCVLDREVKGVNTVISSASVSKIDFCFQTLRLAVGDASGLVRLYDFKHSDMGNFHVVTGTKSEVHELAQGQGPTCRAVLKLLDVRVRAIEFVNHGAKLAVGYENAKVAVLDMTSLSVLFLSDSASVGSSPLVTLIAKRFVHSDSNSKSPKQSELPENRMEELMFILTEDAKIYVIDGGNGKTYGSGPLHLKKVSTAISMYVIENNIPFSDVISKQPESSKDDATSNEPSQEMTTHDLSDTVPFLENDPSRKHFEESFILLCCKDSIRTYATKSVVHGDNKSVCKVKLDKPCCWTTTFVKDGKDGKACALLLLFQTGDIEIRSLPDLELLERASLMSVLSWNFKPNMDRAMSSMENGHITLANGSELAFVSLLASENDFRIPESLPSLHDEVLAAAADAAMKFSTQKKKQGGAPNILGTLVKGFKAGKTNHNMDFSQMSQSNFSHLEGVFMKNPLHPEPSPTKEVLEELELDIDDIEIDEPVPVASTSSHNTQNSKTGTEREKLLDSEGDDAKPRLRTREEIIAKYRKTGVQDASSAAGQARDKLLERQEKLERINRRTEELRSGAEDFASLANELVKVMENRNRKWWQI</sequence>
<dbReference type="EMBL" id="JBJKTR010000009">
    <property type="protein sequence ID" value="KAL3358532.1"/>
    <property type="molecule type" value="Genomic_DNA"/>
</dbReference>
<keyword evidence="5" id="KW-0175">Coiled coil</keyword>
<feature type="compositionally biased region" description="Basic and acidic residues" evidence="6">
    <location>
        <begin position="1022"/>
        <end position="1037"/>
    </location>
</feature>
<keyword evidence="9" id="KW-1185">Reference proteome</keyword>
<dbReference type="SMART" id="SM00320">
    <property type="entry name" value="WD40"/>
    <property type="match status" value="5"/>
</dbReference>
<dbReference type="InterPro" id="IPR042855">
    <property type="entry name" value="V_SNARE_CC"/>
</dbReference>
<dbReference type="InterPro" id="IPR015943">
    <property type="entry name" value="WD40/YVTN_repeat-like_dom_sf"/>
</dbReference>
<organism evidence="8 9">
    <name type="scientific">Solanum stoloniferum</name>
    <dbReference type="NCBI Taxonomy" id="62892"/>
    <lineage>
        <taxon>Eukaryota</taxon>
        <taxon>Viridiplantae</taxon>
        <taxon>Streptophyta</taxon>
        <taxon>Embryophyta</taxon>
        <taxon>Tracheophyta</taxon>
        <taxon>Spermatophyta</taxon>
        <taxon>Magnoliopsida</taxon>
        <taxon>eudicotyledons</taxon>
        <taxon>Gunneridae</taxon>
        <taxon>Pentapetalae</taxon>
        <taxon>asterids</taxon>
        <taxon>lamiids</taxon>
        <taxon>Solanales</taxon>
        <taxon>Solanaceae</taxon>
        <taxon>Solanoideae</taxon>
        <taxon>Solaneae</taxon>
        <taxon>Solanum</taxon>
    </lineage>
</organism>
<dbReference type="CDD" id="cd15873">
    <property type="entry name" value="R-SNARE_STXBP5_6"/>
    <property type="match status" value="1"/>
</dbReference>
<evidence type="ECO:0000256" key="5">
    <source>
        <dbReference type="PROSITE-ProRule" id="PRU00290"/>
    </source>
</evidence>
<proteinExistence type="inferred from homology"/>
<evidence type="ECO:0000256" key="3">
    <source>
        <dbReference type="ARBA" id="ARBA00022483"/>
    </source>
</evidence>
<gene>
    <name evidence="8" type="ORF">AABB24_015572</name>
</gene>
<evidence type="ECO:0000313" key="8">
    <source>
        <dbReference type="EMBL" id="KAL3358532.1"/>
    </source>
</evidence>
<feature type="region of interest" description="Disordered" evidence="6">
    <location>
        <begin position="738"/>
        <end position="760"/>
    </location>
</feature>
<dbReference type="Gene3D" id="2.130.10.10">
    <property type="entry name" value="YVTN repeat-like/Quinoprotein amine dehydrogenase"/>
    <property type="match status" value="3"/>
</dbReference>
<accession>A0ABD2TSR9</accession>
<dbReference type="SUPFAM" id="SSF50978">
    <property type="entry name" value="WD40 repeat-like"/>
    <property type="match status" value="2"/>
</dbReference>
<feature type="domain" description="V-SNARE coiled-coil homology" evidence="7">
    <location>
        <begin position="1047"/>
        <end position="1113"/>
    </location>
</feature>
<evidence type="ECO:0000259" key="7">
    <source>
        <dbReference type="PROSITE" id="PS50892"/>
    </source>
</evidence>
<dbReference type="SUPFAM" id="SSF58038">
    <property type="entry name" value="SNARE fusion complex"/>
    <property type="match status" value="1"/>
</dbReference>
<dbReference type="Proteomes" id="UP001627284">
    <property type="component" value="Unassembled WGS sequence"/>
</dbReference>
<dbReference type="AlphaFoldDB" id="A0ABD2TSR9"/>
<comment type="caution">
    <text evidence="8">The sequence shown here is derived from an EMBL/GenBank/DDBJ whole genome shotgun (WGS) entry which is preliminary data.</text>
</comment>
<dbReference type="PANTHER" id="PTHR10241">
    <property type="entry name" value="LETHAL 2 GIANT LARVAE PROTEIN"/>
    <property type="match status" value="1"/>
</dbReference>
<evidence type="ECO:0000256" key="4">
    <source>
        <dbReference type="ARBA" id="ARBA00022490"/>
    </source>
</evidence>
<comment type="subcellular location">
    <subcellularLocation>
        <location evidence="1">Cytoplasm</location>
    </subcellularLocation>
</comment>